<name>A0A923PF00_9BACT</name>
<organism evidence="4 5">
    <name type="scientific">Neolewinella lacunae</name>
    <dbReference type="NCBI Taxonomy" id="1517758"/>
    <lineage>
        <taxon>Bacteria</taxon>
        <taxon>Pseudomonadati</taxon>
        <taxon>Bacteroidota</taxon>
        <taxon>Saprospiria</taxon>
        <taxon>Saprospirales</taxon>
        <taxon>Lewinellaceae</taxon>
        <taxon>Neolewinella</taxon>
    </lineage>
</organism>
<dbReference type="PANTHER" id="PTHR34220">
    <property type="entry name" value="SENSOR HISTIDINE KINASE YPDA"/>
    <property type="match status" value="1"/>
</dbReference>
<comment type="caution">
    <text evidence="4">The sequence shown here is derived from an EMBL/GenBank/DDBJ whole genome shotgun (WGS) entry which is preliminary data.</text>
</comment>
<sequence>MFNAQSAPRDIKLLEKKLAGTSKPMDRIRTLDRLISHYVYTQPTRARELLQDLKDAYEATPDQSVGFLYYQHLGNLENQVYADRLALVAMQEAVKSVDREGDIADKIEVYLDYVGILINLGQLEPARDYFELAERFLGSFPSDRLRARALCRHGYLYIHSFSYAKAIPTFLEADRLLSGGSFELVLKDHYFYTLVHYGLGTLLTRPDSEDKAASAFKRAIARCEEKGLYARLPWHQLALGEVLLGKGAHEEAIAGFQSIINSNANGSRRALASAYVNLGLCYYETGEPSEVITQLLDQAEQLFLAEEEPPRQQLVAVEIARAQLQYADGDLPAAINKLQQTFDSLDPHAEDAGLSVMGQIVEISQMLATCYAESGDYPRAYDLQMRYNVYLDRYHELQDAKRQEEFAAQFEAEIREKERESLQLRASQLQLRALRAQMNPHFLYNALNSIQSFITTNDASTASRYLAKFAMLMRRSLEYTNREYITLEDEVSFLKDYLDINCHLRFGGQLSYEVELVGDLEEDVLGVPTMILQPYVENAIEHGLRTRPKGHISVRFEAIDDDDDNIKATVTDDGIGRTRVREMQRSDNTRPYHQSRGTDITRSRLELLTNDPENRVLIEDLHDENGEATGTRVTVRIPVSDVLPRR</sequence>
<keyword evidence="4" id="KW-0418">Kinase</keyword>
<dbReference type="GO" id="GO:0016020">
    <property type="term" value="C:membrane"/>
    <property type="evidence" value="ECO:0007669"/>
    <property type="project" value="InterPro"/>
</dbReference>
<dbReference type="InterPro" id="IPR036890">
    <property type="entry name" value="HATPase_C_sf"/>
</dbReference>
<proteinExistence type="predicted"/>
<evidence type="ECO:0000259" key="3">
    <source>
        <dbReference type="Pfam" id="PF06580"/>
    </source>
</evidence>
<dbReference type="Proteomes" id="UP000650081">
    <property type="component" value="Unassembled WGS sequence"/>
</dbReference>
<dbReference type="SUPFAM" id="SSF55874">
    <property type="entry name" value="ATPase domain of HSP90 chaperone/DNA topoisomerase II/histidine kinase"/>
    <property type="match status" value="1"/>
</dbReference>
<dbReference type="Pfam" id="PF02518">
    <property type="entry name" value="HATPase_c"/>
    <property type="match status" value="1"/>
</dbReference>
<dbReference type="InterPro" id="IPR003594">
    <property type="entry name" value="HATPase_dom"/>
</dbReference>
<dbReference type="Gene3D" id="3.30.565.10">
    <property type="entry name" value="Histidine kinase-like ATPase, C-terminal domain"/>
    <property type="match status" value="1"/>
</dbReference>
<keyword evidence="5" id="KW-1185">Reference proteome</keyword>
<evidence type="ECO:0000256" key="1">
    <source>
        <dbReference type="SAM" id="Coils"/>
    </source>
</evidence>
<dbReference type="SUPFAM" id="SSF48452">
    <property type="entry name" value="TPR-like"/>
    <property type="match status" value="2"/>
</dbReference>
<dbReference type="Pfam" id="PF06580">
    <property type="entry name" value="His_kinase"/>
    <property type="match status" value="1"/>
</dbReference>
<keyword evidence="4" id="KW-0808">Transferase</keyword>
<dbReference type="PANTHER" id="PTHR34220:SF7">
    <property type="entry name" value="SENSOR HISTIDINE KINASE YPDA"/>
    <property type="match status" value="1"/>
</dbReference>
<feature type="domain" description="Histidine kinase/HSP90-like ATPase" evidence="2">
    <location>
        <begin position="531"/>
        <end position="639"/>
    </location>
</feature>
<dbReference type="EMBL" id="JACSIT010000040">
    <property type="protein sequence ID" value="MBC6992903.1"/>
    <property type="molecule type" value="Genomic_DNA"/>
</dbReference>
<dbReference type="InterPro" id="IPR050640">
    <property type="entry name" value="Bact_2-comp_sensor_kinase"/>
</dbReference>
<evidence type="ECO:0000313" key="4">
    <source>
        <dbReference type="EMBL" id="MBC6992903.1"/>
    </source>
</evidence>
<dbReference type="GO" id="GO:0000155">
    <property type="term" value="F:phosphorelay sensor kinase activity"/>
    <property type="evidence" value="ECO:0007669"/>
    <property type="project" value="InterPro"/>
</dbReference>
<dbReference type="AlphaFoldDB" id="A0A923PF00"/>
<dbReference type="InterPro" id="IPR010559">
    <property type="entry name" value="Sig_transdc_His_kin_internal"/>
</dbReference>
<feature type="coiled-coil region" evidence="1">
    <location>
        <begin position="400"/>
        <end position="437"/>
    </location>
</feature>
<dbReference type="Gene3D" id="1.25.40.10">
    <property type="entry name" value="Tetratricopeptide repeat domain"/>
    <property type="match status" value="2"/>
</dbReference>
<keyword evidence="1" id="KW-0175">Coiled coil</keyword>
<dbReference type="InterPro" id="IPR011990">
    <property type="entry name" value="TPR-like_helical_dom_sf"/>
</dbReference>
<dbReference type="RefSeq" id="WP_187465032.1">
    <property type="nucleotide sequence ID" value="NZ_JACSIT010000040.1"/>
</dbReference>
<reference evidence="4" key="1">
    <citation type="submission" date="2020-08" db="EMBL/GenBank/DDBJ databases">
        <title>Lewinella bacteria from marine environments.</title>
        <authorList>
            <person name="Zhong Y."/>
        </authorList>
    </citation>
    <scope>NUCLEOTIDE SEQUENCE</scope>
    <source>
        <strain evidence="4">KCTC 42187</strain>
    </source>
</reference>
<evidence type="ECO:0000313" key="5">
    <source>
        <dbReference type="Proteomes" id="UP000650081"/>
    </source>
</evidence>
<accession>A0A923PF00</accession>
<evidence type="ECO:0000259" key="2">
    <source>
        <dbReference type="Pfam" id="PF02518"/>
    </source>
</evidence>
<feature type="domain" description="Signal transduction histidine kinase internal region" evidence="3">
    <location>
        <begin position="430"/>
        <end position="509"/>
    </location>
</feature>
<protein>
    <submittedName>
        <fullName evidence="4">Histidine kinase</fullName>
    </submittedName>
</protein>
<gene>
    <name evidence="4" type="ORF">H9S92_01890</name>
</gene>